<dbReference type="AlphaFoldDB" id="A0A0U2WI06"/>
<dbReference type="Gene3D" id="3.20.20.450">
    <property type="entry name" value="EAL domain"/>
    <property type="match status" value="1"/>
</dbReference>
<dbReference type="Pfam" id="PF01590">
    <property type="entry name" value="GAF"/>
    <property type="match status" value="1"/>
</dbReference>
<dbReference type="PATRIC" id="fig|1315283.4.peg.1499"/>
<accession>A0A0U2WI06</accession>
<protein>
    <recommendedName>
        <fullName evidence="1">EAL domain-containing protein</fullName>
    </recommendedName>
</protein>
<sequence length="411" mass="46155">MHVNFSENLLLDLETETDLNTRLTRLLALIRKHLDMDVAFISEFTDSKRIFKLVDTKRPNDIVKVGNFDPINETYCNKLANNELDNIIPDTSKNSITRDMPVTKKLNIGAYIGVPITLSNGDIYGTFCCYNEQKDDTLNKRDLAFLNLISDLASQLIDTQIQNNEAKQRIKSNVLNIINTNNIEIYYQPIYSLSTNKISGYESLSRFFVEPYRTPNIWFDEAAQFGLGEALEMLAINNVLGNMSHFNKDVYVSINTSPEHILSGAVANALAAISDCSNIVLEITEHSPIANYHEMLTALAPLRKKGIRLAIDDVGAGYSSFQHILELQADIIKLDISLTRNINSDRRKYLLAKALCGFAKDIGCNIIAEGIETLEEINTLRTLNVDKVQGYYLGRPQALCDALVHQKLVLS</sequence>
<feature type="domain" description="EAL" evidence="1">
    <location>
        <begin position="167"/>
        <end position="410"/>
    </location>
</feature>
<dbReference type="SMART" id="SM00065">
    <property type="entry name" value="GAF"/>
    <property type="match status" value="1"/>
</dbReference>
<dbReference type="Proteomes" id="UP000065261">
    <property type="component" value="Chromosome I"/>
</dbReference>
<evidence type="ECO:0000259" key="1">
    <source>
        <dbReference type="PROSITE" id="PS50883"/>
    </source>
</evidence>
<dbReference type="InterPro" id="IPR029016">
    <property type="entry name" value="GAF-like_dom_sf"/>
</dbReference>
<name>A0A0U2WI06_9GAMM</name>
<proteinExistence type="predicted"/>
<dbReference type="SUPFAM" id="SSF55781">
    <property type="entry name" value="GAF domain-like"/>
    <property type="match status" value="1"/>
</dbReference>
<dbReference type="PANTHER" id="PTHR33121">
    <property type="entry name" value="CYCLIC DI-GMP PHOSPHODIESTERASE PDEF"/>
    <property type="match status" value="1"/>
</dbReference>
<dbReference type="RefSeq" id="WP_058373296.1">
    <property type="nucleotide sequence ID" value="NZ_CP011034.1"/>
</dbReference>
<dbReference type="Gene3D" id="3.30.450.40">
    <property type="match status" value="1"/>
</dbReference>
<dbReference type="PROSITE" id="PS50883">
    <property type="entry name" value="EAL"/>
    <property type="match status" value="1"/>
</dbReference>
<dbReference type="EMBL" id="CP011034">
    <property type="protein sequence ID" value="ALS32906.1"/>
    <property type="molecule type" value="Genomic_DNA"/>
</dbReference>
<dbReference type="GO" id="GO:0071111">
    <property type="term" value="F:cyclic-guanylate-specific phosphodiesterase activity"/>
    <property type="evidence" value="ECO:0007669"/>
    <property type="project" value="InterPro"/>
</dbReference>
<dbReference type="SMART" id="SM00052">
    <property type="entry name" value="EAL"/>
    <property type="match status" value="1"/>
</dbReference>
<evidence type="ECO:0000313" key="2">
    <source>
        <dbReference type="EMBL" id="ALS32906.1"/>
    </source>
</evidence>
<organism evidence="2">
    <name type="scientific">Pseudoalteromonas translucida KMM 520</name>
    <dbReference type="NCBI Taxonomy" id="1315283"/>
    <lineage>
        <taxon>Bacteria</taxon>
        <taxon>Pseudomonadati</taxon>
        <taxon>Pseudomonadota</taxon>
        <taxon>Gammaproteobacteria</taxon>
        <taxon>Alteromonadales</taxon>
        <taxon>Pseudoalteromonadaceae</taxon>
        <taxon>Pseudoalteromonas</taxon>
    </lineage>
</organism>
<dbReference type="SUPFAM" id="SSF141868">
    <property type="entry name" value="EAL domain-like"/>
    <property type="match status" value="1"/>
</dbReference>
<dbReference type="InterPro" id="IPR003018">
    <property type="entry name" value="GAF"/>
</dbReference>
<dbReference type="InterPro" id="IPR050706">
    <property type="entry name" value="Cyclic-di-GMP_PDE-like"/>
</dbReference>
<evidence type="ECO:0000313" key="3">
    <source>
        <dbReference type="Proteomes" id="UP000065261"/>
    </source>
</evidence>
<gene>
    <name evidence="2" type="ORF">PTRA_a1742</name>
</gene>
<dbReference type="CDD" id="cd01948">
    <property type="entry name" value="EAL"/>
    <property type="match status" value="1"/>
</dbReference>
<dbReference type="OrthoDB" id="1673646at2"/>
<dbReference type="Pfam" id="PF00563">
    <property type="entry name" value="EAL"/>
    <property type="match status" value="1"/>
</dbReference>
<dbReference type="InterPro" id="IPR001633">
    <property type="entry name" value="EAL_dom"/>
</dbReference>
<dbReference type="KEGG" id="ptn:PTRA_a1742"/>
<dbReference type="PANTHER" id="PTHR33121:SF70">
    <property type="entry name" value="SIGNALING PROTEIN YKOW"/>
    <property type="match status" value="1"/>
</dbReference>
<dbReference type="InterPro" id="IPR035919">
    <property type="entry name" value="EAL_sf"/>
</dbReference>
<reference evidence="2 3" key="1">
    <citation type="submission" date="2015-03" db="EMBL/GenBank/DDBJ databases">
        <authorList>
            <person name="Murphy D."/>
        </authorList>
    </citation>
    <scope>NUCLEOTIDE SEQUENCE [LARGE SCALE GENOMIC DNA]</scope>
    <source>
        <strain evidence="2 3">KMM 520</strain>
    </source>
</reference>